<accession>A0ABX6LD82</accession>
<dbReference type="Proteomes" id="UP000503144">
    <property type="component" value="Chromosome"/>
</dbReference>
<name>A0ABX6LD82_9BACT</name>
<gene>
    <name evidence="2" type="ORF">HF324_09190</name>
</gene>
<feature type="domain" description="Fungal lipase-type" evidence="1">
    <location>
        <begin position="360"/>
        <end position="487"/>
    </location>
</feature>
<keyword evidence="3" id="KW-1185">Reference proteome</keyword>
<sequence length="530" mass="57547">MAQTNSAPEATALATSIDVPLASLEMIAAQANIYDLFDDGPSLPPGWDVIIQPFRNDPATDKVVPIPSQGYMVKITVQDGEYNNVQVDILAVGISWLKFLLYQYDGAFNMETLPADIAGKSIPATAQVLSMYSIAYQFLRRPIWNAVTKREDPSRPLYICGYGLGAPLAQIAALDLRIGNQGPADPNTGIKPNAPSTPTPCYTFTNASFANSGMAAYYTNTITAPVTVTRAGNAGNDVDQWPNSPSGFSLLGTYNPVNASLDPNADDPWWERATIYYTQTLNGSPIPNDPEPVNINPPAGFSRDMAFSLSKLAMLSYHWAQHPDSSGGNAPANYQYVTKIDSNGSTWAYLFKGDTNNSIVVVFRGEINWTEFNTCTALTGFTMPPWSPMGSAQVNIGAYNIYAGLANALQTALQPYSTRDLYFTGHSLGGAIANIAASNYAISKIQKVKAVYTFGALMSANADFSTVFNNALGSNSYQIRRPDDILAIGFMSIGYYEVNTPVLLQGQLKYEDPDYHNLLNYMKLLDTARV</sequence>
<dbReference type="InterPro" id="IPR029058">
    <property type="entry name" value="AB_hydrolase_fold"/>
</dbReference>
<dbReference type="Gene3D" id="3.40.50.1820">
    <property type="entry name" value="alpha/beta hydrolase"/>
    <property type="match status" value="2"/>
</dbReference>
<dbReference type="InterPro" id="IPR051218">
    <property type="entry name" value="Sec_MonoDiacylglyc_Lipase"/>
</dbReference>
<reference evidence="2 3" key="2">
    <citation type="submission" date="2020-09" db="EMBL/GenBank/DDBJ databases">
        <authorList>
            <person name="Kittiwongwattana C."/>
        </authorList>
    </citation>
    <scope>NUCLEOTIDE SEQUENCE [LARGE SCALE GENOMIC DNA]</scope>
    <source>
        <strain evidence="2 3">1303</strain>
    </source>
</reference>
<dbReference type="PANTHER" id="PTHR45856">
    <property type="entry name" value="ALPHA/BETA-HYDROLASES SUPERFAMILY PROTEIN"/>
    <property type="match status" value="1"/>
</dbReference>
<proteinExistence type="predicted"/>
<evidence type="ECO:0000313" key="2">
    <source>
        <dbReference type="EMBL" id="QJB38016.1"/>
    </source>
</evidence>
<dbReference type="PANTHER" id="PTHR45856:SF24">
    <property type="entry name" value="FUNGAL LIPASE-LIKE DOMAIN-CONTAINING PROTEIN"/>
    <property type="match status" value="1"/>
</dbReference>
<dbReference type="RefSeq" id="WP_168860414.1">
    <property type="nucleotide sequence ID" value="NZ_CP051204.2"/>
</dbReference>
<evidence type="ECO:0000313" key="3">
    <source>
        <dbReference type="Proteomes" id="UP000503144"/>
    </source>
</evidence>
<evidence type="ECO:0000259" key="1">
    <source>
        <dbReference type="Pfam" id="PF01764"/>
    </source>
</evidence>
<dbReference type="EMBL" id="CP051204">
    <property type="protein sequence ID" value="QJB38016.1"/>
    <property type="molecule type" value="Genomic_DNA"/>
</dbReference>
<reference evidence="3" key="1">
    <citation type="submission" date="2020-04" db="EMBL/GenBank/DDBJ databases">
        <authorList>
            <person name="Kittiwongwattana C."/>
        </authorList>
    </citation>
    <scope>NUCLEOTIDE SEQUENCE [LARGE SCALE GENOMIC DNA]</scope>
    <source>
        <strain evidence="3">1303</strain>
    </source>
</reference>
<organism evidence="2 3">
    <name type="scientific">Chitinophaga oryzae</name>
    <dbReference type="NCBI Taxonomy" id="2725414"/>
    <lineage>
        <taxon>Bacteria</taxon>
        <taxon>Pseudomonadati</taxon>
        <taxon>Bacteroidota</taxon>
        <taxon>Chitinophagia</taxon>
        <taxon>Chitinophagales</taxon>
        <taxon>Chitinophagaceae</taxon>
        <taxon>Chitinophaga</taxon>
    </lineage>
</organism>
<dbReference type="SUPFAM" id="SSF53474">
    <property type="entry name" value="alpha/beta-Hydrolases"/>
    <property type="match status" value="2"/>
</dbReference>
<dbReference type="Pfam" id="PF01764">
    <property type="entry name" value="Lipase_3"/>
    <property type="match status" value="1"/>
</dbReference>
<protein>
    <recommendedName>
        <fullName evidence="1">Fungal lipase-type domain-containing protein</fullName>
    </recommendedName>
</protein>
<dbReference type="InterPro" id="IPR002921">
    <property type="entry name" value="Fungal_lipase-type"/>
</dbReference>
<dbReference type="CDD" id="cd00519">
    <property type="entry name" value="Lipase_3"/>
    <property type="match status" value="1"/>
</dbReference>